<feature type="compositionally biased region" description="Basic and acidic residues" evidence="1">
    <location>
        <begin position="44"/>
        <end position="60"/>
    </location>
</feature>
<evidence type="ECO:0000313" key="4">
    <source>
        <dbReference type="WBParaSite" id="SBAD_0000806501-mRNA-1"/>
    </source>
</evidence>
<feature type="compositionally biased region" description="Basic and acidic residues" evidence="1">
    <location>
        <begin position="139"/>
        <end position="156"/>
    </location>
</feature>
<protein>
    <submittedName>
        <fullName evidence="4">DUF2382 domain-containing protein</fullName>
    </submittedName>
</protein>
<organism evidence="4">
    <name type="scientific">Soboliphyme baturini</name>
    <dbReference type="NCBI Taxonomy" id="241478"/>
    <lineage>
        <taxon>Eukaryota</taxon>
        <taxon>Metazoa</taxon>
        <taxon>Ecdysozoa</taxon>
        <taxon>Nematoda</taxon>
        <taxon>Enoplea</taxon>
        <taxon>Dorylaimia</taxon>
        <taxon>Dioctophymatida</taxon>
        <taxon>Dioctophymatoidea</taxon>
        <taxon>Soboliphymatidae</taxon>
        <taxon>Soboliphyme</taxon>
    </lineage>
</organism>
<name>A0A183IVX5_9BILA</name>
<evidence type="ECO:0000313" key="3">
    <source>
        <dbReference type="Proteomes" id="UP000270296"/>
    </source>
</evidence>
<sequence length="294" mass="32709">MPAGGDSNPEKLPFAKKLQRFQQVLSSTHGGSEEAQFPQQGNPRNDESRLVHNLPDDRMPNVDQAEVASKLPKNVRTRKAENRFRSTFVADESRDNEGLSPAEQRVLEAEKRAAWRKARLKSLEADAAKAELVMAKVRQLSEHREEPENKEAKTVDSAESLTPHGKWIEEGSSSDKKTSRRDGVPAGRAAQEEYPQKSSTESTKVVGAEVSREVIEHTDPLSGERVVKTVEKRQHITQHEMETTENRLLNIEVPVNREFTYTIASDQRILNADNRLTAVAASGDTSLAPKGGSR</sequence>
<dbReference type="EMBL" id="UZAM01010927">
    <property type="protein sequence ID" value="VDP14243.1"/>
    <property type="molecule type" value="Genomic_DNA"/>
</dbReference>
<dbReference type="Proteomes" id="UP000270296">
    <property type="component" value="Unassembled WGS sequence"/>
</dbReference>
<feature type="region of interest" description="Disordered" evidence="1">
    <location>
        <begin position="1"/>
        <end position="79"/>
    </location>
</feature>
<evidence type="ECO:0000313" key="2">
    <source>
        <dbReference type="EMBL" id="VDP14243.1"/>
    </source>
</evidence>
<gene>
    <name evidence="2" type="ORF">SBAD_LOCUS7772</name>
</gene>
<feature type="region of interest" description="Disordered" evidence="1">
    <location>
        <begin position="138"/>
        <end position="210"/>
    </location>
</feature>
<keyword evidence="3" id="KW-1185">Reference proteome</keyword>
<feature type="compositionally biased region" description="Polar residues" evidence="1">
    <location>
        <begin position="20"/>
        <end position="30"/>
    </location>
</feature>
<dbReference type="WBParaSite" id="SBAD_0000806501-mRNA-1">
    <property type="protein sequence ID" value="SBAD_0000806501-mRNA-1"/>
    <property type="gene ID" value="SBAD_0000806501"/>
</dbReference>
<accession>A0A183IVX5</accession>
<dbReference type="AlphaFoldDB" id="A0A183IVX5"/>
<proteinExistence type="predicted"/>
<evidence type="ECO:0000256" key="1">
    <source>
        <dbReference type="SAM" id="MobiDB-lite"/>
    </source>
</evidence>
<reference evidence="2 3" key="2">
    <citation type="submission" date="2018-11" db="EMBL/GenBank/DDBJ databases">
        <authorList>
            <consortium name="Pathogen Informatics"/>
        </authorList>
    </citation>
    <scope>NUCLEOTIDE SEQUENCE [LARGE SCALE GENOMIC DNA]</scope>
</reference>
<reference evidence="4" key="1">
    <citation type="submission" date="2016-06" db="UniProtKB">
        <authorList>
            <consortium name="WormBaseParasite"/>
        </authorList>
    </citation>
    <scope>IDENTIFICATION</scope>
</reference>
<feature type="compositionally biased region" description="Basic and acidic residues" evidence="1">
    <location>
        <begin position="166"/>
        <end position="183"/>
    </location>
</feature>